<evidence type="ECO:0000256" key="3">
    <source>
        <dbReference type="SAM" id="Coils"/>
    </source>
</evidence>
<organism evidence="4 5">
    <name type="scientific">Staphylococcus devriesei</name>
    <dbReference type="NCBI Taxonomy" id="586733"/>
    <lineage>
        <taxon>Bacteria</taxon>
        <taxon>Bacillati</taxon>
        <taxon>Bacillota</taxon>
        <taxon>Bacilli</taxon>
        <taxon>Bacillales</taxon>
        <taxon>Staphylococcaceae</taxon>
        <taxon>Staphylococcus</taxon>
    </lineage>
</organism>
<accession>A0A2T4KF38</accession>
<evidence type="ECO:0000256" key="2">
    <source>
        <dbReference type="PIRNR" id="PIRNR026508"/>
    </source>
</evidence>
<reference evidence="4 5" key="1">
    <citation type="journal article" date="2016" name="Front. Microbiol.">
        <title>Comprehensive Phylogenetic Analysis of Bovine Non-aureus Staphylococci Species Based on Whole-Genome Sequencing.</title>
        <authorList>
            <person name="Naushad S."/>
            <person name="Barkema H.W."/>
            <person name="Luby C."/>
            <person name="Condas L.A."/>
            <person name="Nobrega D.B."/>
            <person name="Carson D.A."/>
            <person name="De Buck J."/>
        </authorList>
    </citation>
    <scope>NUCLEOTIDE SEQUENCE [LARGE SCALE GENOMIC DNA]</scope>
    <source>
        <strain evidence="4 5">SNUC 761</strain>
    </source>
</reference>
<dbReference type="RefSeq" id="WP_107506402.1">
    <property type="nucleotide sequence ID" value="NZ_PYZL01000111.1"/>
</dbReference>
<dbReference type="InterPro" id="IPR008863">
    <property type="entry name" value="Toxic_anion-R_TelA"/>
</dbReference>
<name>A0A2T4KF38_9STAP</name>
<protein>
    <recommendedName>
        <fullName evidence="2">TelA-like protein</fullName>
    </recommendedName>
</protein>
<dbReference type="PANTHER" id="PTHR38432:SF1">
    <property type="entry name" value="TELA-LIKE PROTEIN SAOUHSC_01408"/>
    <property type="match status" value="1"/>
</dbReference>
<comment type="similarity">
    <text evidence="1 2">Belongs to the TelA family.</text>
</comment>
<dbReference type="Proteomes" id="UP000242547">
    <property type="component" value="Unassembled WGS sequence"/>
</dbReference>
<proteinExistence type="inferred from homology"/>
<gene>
    <name evidence="4" type="ORF">BUY44_10755</name>
</gene>
<dbReference type="Pfam" id="PF05816">
    <property type="entry name" value="TelA"/>
    <property type="match status" value="1"/>
</dbReference>
<dbReference type="PANTHER" id="PTHR38432">
    <property type="entry name" value="TELA-LIKE PROTEIN SAOUHSC_01408"/>
    <property type="match status" value="1"/>
</dbReference>
<comment type="caution">
    <text evidence="4">The sequence shown here is derived from an EMBL/GenBank/DDBJ whole genome shotgun (WGS) entry which is preliminary data.</text>
</comment>
<dbReference type="AlphaFoldDB" id="A0A2T4KF38"/>
<dbReference type="EMBL" id="PYZL01000111">
    <property type="protein sequence ID" value="PTE70632.1"/>
    <property type="molecule type" value="Genomic_DNA"/>
</dbReference>
<evidence type="ECO:0000313" key="5">
    <source>
        <dbReference type="Proteomes" id="UP000242547"/>
    </source>
</evidence>
<evidence type="ECO:0000256" key="1">
    <source>
        <dbReference type="ARBA" id="ARBA00005541"/>
    </source>
</evidence>
<feature type="coiled-coil region" evidence="3">
    <location>
        <begin position="354"/>
        <end position="381"/>
    </location>
</feature>
<sequence length="394" mass="45246">MTREEQFINSHPLDDYIEQQDLNHSNQNKVTPNVVAEETELQFSDKELQKIETISQQIKPLDDEGLLSFGSHLQQNMSKFSHRMLDEVQTKDVGPIGDTLDQLMSKLKAVNPDELNPEKQSKLKRLFKRTKASINEVFSRMQSVSSQVDRITIQLDKHKANLSKDIQLLNSLYDQNKEYFDDVSLYIAAAKHKKREIQTKDIPKLQQHAEQTGNQMDIQAVADMEQFVDRLDKRIYDLQLSRQIAIQTAPQIRMIQNVNQALAEKIQSSILTSIPLWKNQMAIALTLMRQRNAVSAQRAVTDTTNDLLTQNAAMLKQNAIETATENERGIVDIETLKTTQSDIIETIEQTLQIQANGHQKRQEAEKELLGLENELKQHVLSIKEPHTQKLDNKY</sequence>
<evidence type="ECO:0000313" key="4">
    <source>
        <dbReference type="EMBL" id="PTE70632.1"/>
    </source>
</evidence>
<dbReference type="PIRSF" id="PIRSF026508">
    <property type="entry name" value="TelA"/>
    <property type="match status" value="1"/>
</dbReference>
<keyword evidence="3" id="KW-0175">Coiled coil</keyword>